<feature type="transmembrane region" description="Helical" evidence="1">
    <location>
        <begin position="278"/>
        <end position="297"/>
    </location>
</feature>
<dbReference type="STRING" id="1841610.A6X21_07175"/>
<comment type="caution">
    <text evidence="2">The sequence shown here is derived from an EMBL/GenBank/DDBJ whole genome shotgun (WGS) entry which is preliminary data.</text>
</comment>
<dbReference type="GO" id="GO:0015501">
    <property type="term" value="F:glutamate:sodium symporter activity"/>
    <property type="evidence" value="ECO:0007669"/>
    <property type="project" value="InterPro"/>
</dbReference>
<accession>A0A1C3E9E2</accession>
<feature type="transmembrane region" description="Helical" evidence="1">
    <location>
        <begin position="40"/>
        <end position="63"/>
    </location>
</feature>
<dbReference type="Proteomes" id="UP000094828">
    <property type="component" value="Unassembled WGS sequence"/>
</dbReference>
<protein>
    <recommendedName>
        <fullName evidence="4">Sodium/glutamate symporter</fullName>
    </recommendedName>
</protein>
<organism evidence="2 3">
    <name type="scientific">Planctopirus hydrillae</name>
    <dbReference type="NCBI Taxonomy" id="1841610"/>
    <lineage>
        <taxon>Bacteria</taxon>
        <taxon>Pseudomonadati</taxon>
        <taxon>Planctomycetota</taxon>
        <taxon>Planctomycetia</taxon>
        <taxon>Planctomycetales</taxon>
        <taxon>Planctomycetaceae</taxon>
        <taxon>Planctopirus</taxon>
    </lineage>
</organism>
<proteinExistence type="predicted"/>
<keyword evidence="1" id="KW-0812">Transmembrane</keyword>
<sequence>MTLEVNPWLLLLLAGPVLLTGELLERRIPYLSRVNIPSPVVGGLFFATIVFAINLSGWAHIVVQTKVASGWWTWLVTPEIEWYERPLKGISLPFLMGFFGCIGLGATWQQVRQGSYGVFVFWMIATVFAVCQNFLGVLLAKLLGESPILGIICGGVTLTGGHGTALGFAKTIEQTGFPEAATVGAAAATFGLVFASLTGGPVATRLIQKYLLATPGGNRDESHAGVSTSSEAGSHRGFIWQLRRLFSLGNVAIVHLILLATVIKLGAWLSYFLQQQNLVFPAAMGAMIVGLTVRNTFDLSGWKVIRTDLVGLIGSLILSTFLAIELTGLNLLDLVSTAVPMLIILLAQVLFAIVFTSIVVFRLMGRDYEAAVFASGLCGFGLGSTSSAMANMDTLVRRFGPAPRALIIVPTVGGLLVDFVNAISITSFLNVFK</sequence>
<keyword evidence="1" id="KW-1133">Transmembrane helix</keyword>
<feature type="transmembrane region" description="Helical" evidence="1">
    <location>
        <begin position="338"/>
        <end position="361"/>
    </location>
</feature>
<dbReference type="EMBL" id="LYDR01000119">
    <property type="protein sequence ID" value="ODA29844.1"/>
    <property type="molecule type" value="Genomic_DNA"/>
</dbReference>
<feature type="transmembrane region" description="Helical" evidence="1">
    <location>
        <begin position="309"/>
        <end position="332"/>
    </location>
</feature>
<feature type="transmembrane region" description="Helical" evidence="1">
    <location>
        <begin position="120"/>
        <end position="140"/>
    </location>
</feature>
<evidence type="ECO:0000256" key="1">
    <source>
        <dbReference type="SAM" id="Phobius"/>
    </source>
</evidence>
<dbReference type="RefSeq" id="WP_068849166.1">
    <property type="nucleotide sequence ID" value="NZ_LYDR01000119.1"/>
</dbReference>
<feature type="transmembrane region" description="Helical" evidence="1">
    <location>
        <begin position="405"/>
        <end position="432"/>
    </location>
</feature>
<evidence type="ECO:0000313" key="3">
    <source>
        <dbReference type="Proteomes" id="UP000094828"/>
    </source>
</evidence>
<evidence type="ECO:0008006" key="4">
    <source>
        <dbReference type="Google" id="ProtNLM"/>
    </source>
</evidence>
<feature type="transmembrane region" description="Helical" evidence="1">
    <location>
        <begin position="147"/>
        <end position="169"/>
    </location>
</feature>
<keyword evidence="3" id="KW-1185">Reference proteome</keyword>
<gene>
    <name evidence="2" type="ORF">A6X21_07175</name>
</gene>
<dbReference type="GO" id="GO:0016020">
    <property type="term" value="C:membrane"/>
    <property type="evidence" value="ECO:0007669"/>
    <property type="project" value="InterPro"/>
</dbReference>
<evidence type="ECO:0000313" key="2">
    <source>
        <dbReference type="EMBL" id="ODA29844.1"/>
    </source>
</evidence>
<dbReference type="OrthoDB" id="4921038at2"/>
<dbReference type="PANTHER" id="PTHR36178">
    <property type="entry name" value="SLR0625 PROTEIN"/>
    <property type="match status" value="1"/>
</dbReference>
<feature type="transmembrane region" description="Helical" evidence="1">
    <location>
        <begin position="181"/>
        <end position="203"/>
    </location>
</feature>
<dbReference type="GO" id="GO:0015813">
    <property type="term" value="P:L-glutamate transmembrane transport"/>
    <property type="evidence" value="ECO:0007669"/>
    <property type="project" value="InterPro"/>
</dbReference>
<dbReference type="InterPro" id="IPR004445">
    <property type="entry name" value="GltS"/>
</dbReference>
<reference evidence="2 3" key="1">
    <citation type="submission" date="2016-05" db="EMBL/GenBank/DDBJ databases">
        <title>Genomic and physiological characterization of Planctopirus sp. isolated from fresh water lake.</title>
        <authorList>
            <person name="Subhash Y."/>
            <person name="Ramana C."/>
        </authorList>
    </citation>
    <scope>NUCLEOTIDE SEQUENCE [LARGE SCALE GENOMIC DNA]</scope>
    <source>
        <strain evidence="2 3">JC280</strain>
    </source>
</reference>
<feature type="transmembrane region" description="Helical" evidence="1">
    <location>
        <begin position="368"/>
        <end position="385"/>
    </location>
</feature>
<dbReference type="AlphaFoldDB" id="A0A1C3E9E2"/>
<name>A0A1C3E9E2_9PLAN</name>
<keyword evidence="1" id="KW-0472">Membrane</keyword>
<feature type="transmembrane region" description="Helical" evidence="1">
    <location>
        <begin position="245"/>
        <end position="272"/>
    </location>
</feature>
<dbReference type="Pfam" id="PF03616">
    <property type="entry name" value="Glt_symporter"/>
    <property type="match status" value="2"/>
</dbReference>
<dbReference type="PANTHER" id="PTHR36178:SF1">
    <property type="entry name" value="SODIUM_GLUTAMATE SYMPORTER"/>
    <property type="match status" value="1"/>
</dbReference>
<feature type="transmembrane region" description="Helical" evidence="1">
    <location>
        <begin position="90"/>
        <end position="108"/>
    </location>
</feature>